<dbReference type="EMBL" id="OENE01000019">
    <property type="protein sequence ID" value="SOU88972.1"/>
    <property type="molecule type" value="Genomic_DNA"/>
</dbReference>
<dbReference type="Proteomes" id="UP000490060">
    <property type="component" value="Unassembled WGS sequence"/>
</dbReference>
<sequence length="378" mass="44401">MLVVISFLFYSCTDSTFKKENTPVLPANTNSNNVTIIDSSSISTNLDLFKSNTTYFHQDSLLYFAKKNKIYYYNFNKNKIRKIKDSIYGFLNAIVPINKDSIAILQSNPEKLIIFNIKADTRYEYPLGKINFKTTNFFFNKINLMINFNDVNFNIDFNTLKYDEVKKQFHVGLTPYDSHLLEGFEKTKRIGVYDVKLRRWVAKYASPKGVYGTRGAFTFGSNTLSNKEVLFKGDTVIVSYPVNHKIQVYLRSIFIKNVNFTSKYSKKIKHPLKLHDADNIEINKKLMYSTAYYGKVFYHKKLKIYSRVYFDEQKPFKKNGLYNNSFNRKKYLIFLDANFNYVGEYRMPKNYKQMLGTSDGFILTTKNKLSKYKLKIEQ</sequence>
<proteinExistence type="predicted"/>
<evidence type="ECO:0000313" key="2">
    <source>
        <dbReference type="Proteomes" id="UP000490060"/>
    </source>
</evidence>
<dbReference type="AlphaFoldDB" id="A0A2I2M8W7"/>
<accession>A0A2I2M8W7</accession>
<evidence type="ECO:0000313" key="1">
    <source>
        <dbReference type="EMBL" id="SOU88972.1"/>
    </source>
</evidence>
<name>A0A2I2M8W7_9FLAO</name>
<organism evidence="1 2">
    <name type="scientific">Tenacibaculum finnmarkense genomovar ulcerans</name>
    <dbReference type="NCBI Taxonomy" id="2781388"/>
    <lineage>
        <taxon>Bacteria</taxon>
        <taxon>Pseudomonadati</taxon>
        <taxon>Bacteroidota</taxon>
        <taxon>Flavobacteriia</taxon>
        <taxon>Flavobacteriales</taxon>
        <taxon>Flavobacteriaceae</taxon>
        <taxon>Tenacibaculum</taxon>
        <taxon>Tenacibaculum finnmarkense</taxon>
    </lineage>
</organism>
<protein>
    <submittedName>
        <fullName evidence="1">Uncharacterized protein</fullName>
    </submittedName>
</protein>
<reference evidence="1 2" key="1">
    <citation type="submission" date="2017-11" db="EMBL/GenBank/DDBJ databases">
        <authorList>
            <person name="Duchaud E."/>
        </authorList>
    </citation>
    <scope>NUCLEOTIDE SEQUENCE [LARGE SCALE GENOMIC DNA]</scope>
    <source>
        <strain evidence="1 2">TNO010</strain>
    </source>
</reference>
<gene>
    <name evidence="1" type="ORF">TNO010_260032</name>
</gene>